<keyword evidence="15" id="KW-1185">Reference proteome</keyword>
<reference evidence="14 15" key="1">
    <citation type="submission" date="2024-08" db="EMBL/GenBank/DDBJ databases">
        <authorList>
            <person name="Cucini C."/>
            <person name="Frati F."/>
        </authorList>
    </citation>
    <scope>NUCLEOTIDE SEQUENCE [LARGE SCALE GENOMIC DNA]</scope>
</reference>
<comment type="similarity">
    <text evidence="2 11">Belongs to the peptidase M14 family.</text>
</comment>
<organism evidence="14 15">
    <name type="scientific">Orchesella dallaii</name>
    <dbReference type="NCBI Taxonomy" id="48710"/>
    <lineage>
        <taxon>Eukaryota</taxon>
        <taxon>Metazoa</taxon>
        <taxon>Ecdysozoa</taxon>
        <taxon>Arthropoda</taxon>
        <taxon>Hexapoda</taxon>
        <taxon>Collembola</taxon>
        <taxon>Entomobryomorpha</taxon>
        <taxon>Entomobryoidea</taxon>
        <taxon>Orchesellidae</taxon>
        <taxon>Orchesellinae</taxon>
        <taxon>Orchesella</taxon>
    </lineage>
</organism>
<evidence type="ECO:0000256" key="9">
    <source>
        <dbReference type="ARBA" id="ARBA00023049"/>
    </source>
</evidence>
<dbReference type="EMBL" id="CAXLJM020000001">
    <property type="protein sequence ID" value="CAL8068582.1"/>
    <property type="molecule type" value="Genomic_DNA"/>
</dbReference>
<dbReference type="SMART" id="SM00631">
    <property type="entry name" value="Zn_pept"/>
    <property type="match status" value="1"/>
</dbReference>
<dbReference type="Pfam" id="PF02244">
    <property type="entry name" value="Propep_M14"/>
    <property type="match status" value="1"/>
</dbReference>
<dbReference type="PROSITE" id="PS52035">
    <property type="entry name" value="PEPTIDASE_M14"/>
    <property type="match status" value="1"/>
</dbReference>
<dbReference type="PANTHER" id="PTHR11705:SF91">
    <property type="entry name" value="FI01817P-RELATED"/>
    <property type="match status" value="1"/>
</dbReference>
<keyword evidence="7" id="KW-0378">Hydrolase</keyword>
<evidence type="ECO:0000256" key="11">
    <source>
        <dbReference type="PROSITE-ProRule" id="PRU01379"/>
    </source>
</evidence>
<name>A0ABP1PMC3_9HEXA</name>
<proteinExistence type="inferred from homology"/>
<keyword evidence="3" id="KW-0121">Carboxypeptidase</keyword>
<evidence type="ECO:0000256" key="5">
    <source>
        <dbReference type="ARBA" id="ARBA00022723"/>
    </source>
</evidence>
<keyword evidence="5" id="KW-0479">Metal-binding</keyword>
<keyword evidence="4" id="KW-0645">Protease</keyword>
<evidence type="ECO:0000256" key="7">
    <source>
        <dbReference type="ARBA" id="ARBA00022801"/>
    </source>
</evidence>
<evidence type="ECO:0000256" key="10">
    <source>
        <dbReference type="ARBA" id="ARBA00023157"/>
    </source>
</evidence>
<dbReference type="Gene3D" id="3.30.70.340">
    <property type="entry name" value="Metallocarboxypeptidase-like"/>
    <property type="match status" value="1"/>
</dbReference>
<keyword evidence="8" id="KW-0862">Zinc</keyword>
<evidence type="ECO:0000256" key="1">
    <source>
        <dbReference type="ARBA" id="ARBA00001947"/>
    </source>
</evidence>
<evidence type="ECO:0000256" key="2">
    <source>
        <dbReference type="ARBA" id="ARBA00005988"/>
    </source>
</evidence>
<comment type="caution">
    <text evidence="14">The sequence shown here is derived from an EMBL/GenBank/DDBJ whole genome shotgun (WGS) entry which is preliminary data.</text>
</comment>
<evidence type="ECO:0000256" key="8">
    <source>
        <dbReference type="ARBA" id="ARBA00022833"/>
    </source>
</evidence>
<dbReference type="Proteomes" id="UP001642540">
    <property type="component" value="Unassembled WGS sequence"/>
</dbReference>
<dbReference type="Pfam" id="PF00246">
    <property type="entry name" value="Peptidase_M14"/>
    <property type="match status" value="1"/>
</dbReference>
<gene>
    <name evidence="14" type="ORF">ODALV1_LOCUS360</name>
</gene>
<dbReference type="SUPFAM" id="SSF53187">
    <property type="entry name" value="Zn-dependent exopeptidases"/>
    <property type="match status" value="1"/>
</dbReference>
<dbReference type="InterPro" id="IPR057246">
    <property type="entry name" value="CARBOXYPEPT_ZN_1"/>
</dbReference>
<dbReference type="PRINTS" id="PR00765">
    <property type="entry name" value="CRBOXYPTASEA"/>
</dbReference>
<evidence type="ECO:0000256" key="12">
    <source>
        <dbReference type="SAM" id="SignalP"/>
    </source>
</evidence>
<dbReference type="InterPro" id="IPR000834">
    <property type="entry name" value="Peptidase_M14"/>
</dbReference>
<dbReference type="PANTHER" id="PTHR11705">
    <property type="entry name" value="PROTEASE FAMILY M14 CARBOXYPEPTIDASE A,B"/>
    <property type="match status" value="1"/>
</dbReference>
<evidence type="ECO:0000256" key="4">
    <source>
        <dbReference type="ARBA" id="ARBA00022670"/>
    </source>
</evidence>
<keyword evidence="6 12" id="KW-0732">Signal</keyword>
<feature type="active site" description="Proton donor/acceptor" evidence="11">
    <location>
        <position position="418"/>
    </location>
</feature>
<protein>
    <recommendedName>
        <fullName evidence="13">Peptidase M14 domain-containing protein</fullName>
    </recommendedName>
</protein>
<dbReference type="PROSITE" id="PS00132">
    <property type="entry name" value="CARBOXYPEPT_ZN_1"/>
    <property type="match status" value="1"/>
</dbReference>
<evidence type="ECO:0000259" key="13">
    <source>
        <dbReference type="PROSITE" id="PS52035"/>
    </source>
</evidence>
<comment type="cofactor">
    <cofactor evidence="1">
        <name>Zn(2+)</name>
        <dbReference type="ChEBI" id="CHEBI:29105"/>
    </cofactor>
</comment>
<evidence type="ECO:0000256" key="6">
    <source>
        <dbReference type="ARBA" id="ARBA00022729"/>
    </source>
</evidence>
<feature type="signal peptide" evidence="12">
    <location>
        <begin position="1"/>
        <end position="24"/>
    </location>
</feature>
<feature type="domain" description="Peptidase M14" evidence="13">
    <location>
        <begin position="153"/>
        <end position="452"/>
    </location>
</feature>
<dbReference type="Gene3D" id="3.40.630.10">
    <property type="entry name" value="Zn peptidases"/>
    <property type="match status" value="1"/>
</dbReference>
<evidence type="ECO:0000313" key="15">
    <source>
        <dbReference type="Proteomes" id="UP001642540"/>
    </source>
</evidence>
<evidence type="ECO:0000313" key="14">
    <source>
        <dbReference type="EMBL" id="CAL8068582.1"/>
    </source>
</evidence>
<keyword evidence="10" id="KW-1015">Disulfide bond</keyword>
<keyword evidence="9" id="KW-0482">Metalloprotease</keyword>
<dbReference type="InterPro" id="IPR036990">
    <property type="entry name" value="M14A-like_propep"/>
</dbReference>
<accession>A0ABP1PMC3</accession>
<sequence>MTNKIWKIFCVLTFLLGLKSSTICIPLESDTHSEPSQSLSLGEATADANVPHDSEIYSSFKGYRVYRLQANSTKAFDALVKLHDEGDLDFWKAPSFRGETDIMVNGNQEKELKDFMGFYKIDNTVLIDDLDILMNGQRLGRLKSDGKAMSWTEYHYMETIFDWLDGLATFYPELVTLYTIGMTTDGNPLKLVKISVGRKDRHKPGVYIDALYHGREWISASVATWIINELVTAPSRYSTLLKNFDFYIMPIMNPDGYAHSCNYNRLWRKSRKASGTWADFLGCRGVDLNRNFGFHFGGPGSGTIPCSLIYRGTHAFSEPETSAVRDFIYENRNVKWAAYFALHSYGQKWMTPWGFTEVKPVDYDELIRVARIGVAAIESHRGTKYDVGSAPDVLYMASGGSDDWFKGAAGCKYSYTIELPDYGFYGFLLPSWEIIPSANETWFGISTALRSIARMRSYA</sequence>
<dbReference type="InterPro" id="IPR003146">
    <property type="entry name" value="M14A_act_pep"/>
</dbReference>
<evidence type="ECO:0000256" key="3">
    <source>
        <dbReference type="ARBA" id="ARBA00022645"/>
    </source>
</evidence>
<dbReference type="SUPFAM" id="SSF54897">
    <property type="entry name" value="Protease propeptides/inhibitors"/>
    <property type="match status" value="1"/>
</dbReference>
<dbReference type="CDD" id="cd03860">
    <property type="entry name" value="M14_CP_A-B_like"/>
    <property type="match status" value="1"/>
</dbReference>
<feature type="chain" id="PRO_5046847143" description="Peptidase M14 domain-containing protein" evidence="12">
    <location>
        <begin position="25"/>
        <end position="459"/>
    </location>
</feature>